<feature type="compositionally biased region" description="Low complexity" evidence="6">
    <location>
        <begin position="1158"/>
        <end position="1167"/>
    </location>
</feature>
<proteinExistence type="predicted"/>
<dbReference type="Proteomes" id="UP000318081">
    <property type="component" value="Chromosome"/>
</dbReference>
<protein>
    <submittedName>
        <fullName evidence="9">von Willebrand factor type A domain protein</fullName>
    </submittedName>
</protein>
<evidence type="ECO:0000256" key="4">
    <source>
        <dbReference type="ARBA" id="ARBA00023136"/>
    </source>
</evidence>
<feature type="compositionally biased region" description="Polar residues" evidence="6">
    <location>
        <begin position="1168"/>
        <end position="1177"/>
    </location>
</feature>
<feature type="compositionally biased region" description="Acidic residues" evidence="6">
    <location>
        <begin position="901"/>
        <end position="916"/>
    </location>
</feature>
<feature type="compositionally biased region" description="Pro residues" evidence="6">
    <location>
        <begin position="1048"/>
        <end position="1058"/>
    </location>
</feature>
<keyword evidence="2 7" id="KW-0812">Transmembrane</keyword>
<feature type="domain" description="VWFA" evidence="8">
    <location>
        <begin position="93"/>
        <end position="275"/>
    </location>
</feature>
<evidence type="ECO:0000313" key="10">
    <source>
        <dbReference type="Proteomes" id="UP000318081"/>
    </source>
</evidence>
<evidence type="ECO:0000256" key="5">
    <source>
        <dbReference type="SAM" id="Coils"/>
    </source>
</evidence>
<evidence type="ECO:0000256" key="3">
    <source>
        <dbReference type="ARBA" id="ARBA00022989"/>
    </source>
</evidence>
<feature type="region of interest" description="Disordered" evidence="6">
    <location>
        <begin position="891"/>
        <end position="919"/>
    </location>
</feature>
<feature type="region of interest" description="Disordered" evidence="6">
    <location>
        <begin position="1095"/>
        <end position="1306"/>
    </location>
</feature>
<accession>A0ABX5Y0M0</accession>
<feature type="compositionally biased region" description="Pro residues" evidence="6">
    <location>
        <begin position="985"/>
        <end position="995"/>
    </location>
</feature>
<evidence type="ECO:0000256" key="2">
    <source>
        <dbReference type="ARBA" id="ARBA00022692"/>
    </source>
</evidence>
<feature type="compositionally biased region" description="Basic and acidic residues" evidence="6">
    <location>
        <begin position="1218"/>
        <end position="1227"/>
    </location>
</feature>
<keyword evidence="1" id="KW-1003">Cell membrane</keyword>
<dbReference type="PANTHER" id="PTHR22550">
    <property type="entry name" value="SPORE GERMINATION PROTEIN"/>
    <property type="match status" value="1"/>
</dbReference>
<reference evidence="9 10" key="1">
    <citation type="submission" date="2019-02" db="EMBL/GenBank/DDBJ databases">
        <title>Deep-cultivation of Planctomycetes and their phenomic and genomic characterization uncovers novel biology.</title>
        <authorList>
            <person name="Wiegand S."/>
            <person name="Jogler M."/>
            <person name="Boedeker C."/>
            <person name="Pinto D."/>
            <person name="Vollmers J."/>
            <person name="Rivas-Marin E."/>
            <person name="Kohn T."/>
            <person name="Peeters S.H."/>
            <person name="Heuer A."/>
            <person name="Rast P."/>
            <person name="Oberbeckmann S."/>
            <person name="Bunk B."/>
            <person name="Jeske O."/>
            <person name="Meyerdierks A."/>
            <person name="Storesund J.E."/>
            <person name="Kallscheuer N."/>
            <person name="Luecker S."/>
            <person name="Lage O.M."/>
            <person name="Pohl T."/>
            <person name="Merkel B.J."/>
            <person name="Hornburger P."/>
            <person name="Mueller R.-W."/>
            <person name="Bruemmer F."/>
            <person name="Labrenz M."/>
            <person name="Spormann A.M."/>
            <person name="Op den Camp H."/>
            <person name="Overmann J."/>
            <person name="Amann R."/>
            <person name="Jetten M.S.M."/>
            <person name="Mascher T."/>
            <person name="Medema M.H."/>
            <person name="Devos D.P."/>
            <person name="Kaster A.-K."/>
            <person name="Ovreas L."/>
            <person name="Rohde M."/>
            <person name="Galperin M.Y."/>
            <person name="Jogler C."/>
        </authorList>
    </citation>
    <scope>NUCLEOTIDE SEQUENCE [LARGE SCALE GENOMIC DNA]</scope>
    <source>
        <strain evidence="9 10">TBK1r</strain>
    </source>
</reference>
<dbReference type="SUPFAM" id="SSF53300">
    <property type="entry name" value="vWA-like"/>
    <property type="match status" value="1"/>
</dbReference>
<dbReference type="RefSeq" id="WP_145217634.1">
    <property type="nucleotide sequence ID" value="NZ_CP036432.1"/>
</dbReference>
<feature type="compositionally biased region" description="Basic and acidic residues" evidence="6">
    <location>
        <begin position="1196"/>
        <end position="1206"/>
    </location>
</feature>
<dbReference type="EMBL" id="CP036432">
    <property type="protein sequence ID" value="QDV86461.1"/>
    <property type="molecule type" value="Genomic_DNA"/>
</dbReference>
<feature type="compositionally biased region" description="Pro residues" evidence="6">
    <location>
        <begin position="1006"/>
        <end position="1016"/>
    </location>
</feature>
<feature type="compositionally biased region" description="Pro residues" evidence="6">
    <location>
        <begin position="964"/>
        <end position="974"/>
    </location>
</feature>
<keyword evidence="10" id="KW-1185">Reference proteome</keyword>
<evidence type="ECO:0000256" key="1">
    <source>
        <dbReference type="ARBA" id="ARBA00022475"/>
    </source>
</evidence>
<feature type="region of interest" description="Disordered" evidence="6">
    <location>
        <begin position="837"/>
        <end position="859"/>
    </location>
</feature>
<feature type="region of interest" description="Disordered" evidence="6">
    <location>
        <begin position="941"/>
        <end position="1069"/>
    </location>
</feature>
<feature type="transmembrane region" description="Helical" evidence="7">
    <location>
        <begin position="54"/>
        <end position="76"/>
    </location>
</feature>
<dbReference type="Gene3D" id="3.40.50.410">
    <property type="entry name" value="von Willebrand factor, type A domain"/>
    <property type="match status" value="1"/>
</dbReference>
<feature type="compositionally biased region" description="Low complexity" evidence="6">
    <location>
        <begin position="1230"/>
        <end position="1262"/>
    </location>
</feature>
<dbReference type="SMART" id="SM00327">
    <property type="entry name" value="VWA"/>
    <property type="match status" value="1"/>
</dbReference>
<feature type="coiled-coil region" evidence="5">
    <location>
        <begin position="422"/>
        <end position="449"/>
    </location>
</feature>
<keyword evidence="5" id="KW-0175">Coiled coil</keyword>
<feature type="compositionally biased region" description="Pro residues" evidence="6">
    <location>
        <begin position="1027"/>
        <end position="1037"/>
    </location>
</feature>
<evidence type="ECO:0000256" key="6">
    <source>
        <dbReference type="SAM" id="MobiDB-lite"/>
    </source>
</evidence>
<feature type="transmembrane region" description="Helical" evidence="7">
    <location>
        <begin position="6"/>
        <end position="28"/>
    </location>
</feature>
<evidence type="ECO:0000313" key="9">
    <source>
        <dbReference type="EMBL" id="QDV86461.1"/>
    </source>
</evidence>
<keyword evidence="4 7" id="KW-0472">Membrane</keyword>
<evidence type="ECO:0000259" key="8">
    <source>
        <dbReference type="PROSITE" id="PS50234"/>
    </source>
</evidence>
<organism evidence="9 10">
    <name type="scientific">Stieleria magnilauensis</name>
    <dbReference type="NCBI Taxonomy" id="2527963"/>
    <lineage>
        <taxon>Bacteria</taxon>
        <taxon>Pseudomonadati</taxon>
        <taxon>Planctomycetota</taxon>
        <taxon>Planctomycetia</taxon>
        <taxon>Pirellulales</taxon>
        <taxon>Pirellulaceae</taxon>
        <taxon>Stieleria</taxon>
    </lineage>
</organism>
<dbReference type="PROSITE" id="PS50234">
    <property type="entry name" value="VWFA"/>
    <property type="match status" value="1"/>
</dbReference>
<evidence type="ECO:0000256" key="7">
    <source>
        <dbReference type="SAM" id="Phobius"/>
    </source>
</evidence>
<sequence length="1306" mass="142481">MSDFRFATPGWSAALWVVLATFITLLYLEQRRGDALARFLSPVMQPRLVSRSSLMRRSMTTLLLGLASVCFVLALMRPQYGLTYVKAPRVGAQIMFCLDVSKSMLAEDVAPNRLERAKADITDLLTFLDGDQVGLIGFAGRASVLCPLTPDYGFFKLVLDGAGPNSVGRGGTRLEEPLRKALDGFRSESDVSRVVFLITDGEDHDSHPLDVAKDAIERGIKIVAVGLGDEAGSEIRITDPRTGVQQQVLDADNRPVVTRLDGETLRELALATEGVYIPAGTGTLDLKSIYDAHIQPLVRGELSTEGRAIRRDAFQWLILAGLILLVAAVVLGHRRAADAIVQPDGLPDGKREVPQQATPNDAAAKVALVLLITATLSPGTAIADQTATDQSAPAIAPADNALDNEATDAVAIVDADEPMDARESYNRGLDRLSGDLDEAERLLSQARRDAGSDGEVRFRATYNLGWVEINRADAIIEEEPEQALQHLQRAAGWFRDAIRLRSDADDARHNLEVVLLRITQLRDQLMKQDDQDLTAQLDALIAAQRQTISNLRALVQQIAESDDPNIADQHRTSFQRLAIDQRVALSDLQGLVEQAAGELETLESKAESERTPEENIRIAQLASLLSYLNQGSQRIGQSRSQLRRRQASRGFRRAATALNQLKRARDQLRQPLEILDALSRDITETAQHTALKAMESRGIGGQDDSPVIPRWIDQEFLADSQADLTGRTEELTNRLAAGLDSTSQDDAAADIDAEQQAFFEKLSRAMPHLNAATDALKTADEKLAFPDYAAASEQQVNALKELQRAREQFADLKTLIELAYAGEQEIGAALAELIGQPETAESPASESAASESPSAEALPADAVKQLVDFISERQAENLRRMQRLRDEIVAETAKAQASQDESAEQESADPASDEPSQEMQRLTLAMQLAERASEQMNAVVANLPDENAGKPTEPPLVAEGRKPSGPPQAPPSTEPPLVAEGRKPSGPPQAPPSTDPPLVAEGRKPSGPPQAPPSTDPPLVAEGRKPSGPPQAPPSTDPPLVAEGRKPSGPPQAPPSETPQPYALSQTHAEAAIETLQDLRRLFFSIVEHLRETAQRQAGINDETEQMAALQSESDSERQRADAAELASRQNDLSEIAGQIASALEQLADASTDPPADPGGQAAPVDPQQQEMIQQNAEKAKKAAGLVRESTQQMDKASEQLSREDPQIDQARPPQDLALEKLIEALRELQPPQQDQSNQQQNQQQQQQDQQQQQSDQNQPQEQNEEQDAQMDPSRVLQAVRDREAQRRRERDQRQRAGQIPVEKDW</sequence>
<dbReference type="InterPro" id="IPR002035">
    <property type="entry name" value="VWF_A"/>
</dbReference>
<keyword evidence="3 7" id="KW-1133">Transmembrane helix</keyword>
<gene>
    <name evidence="9" type="ORF">TBK1r_54800</name>
</gene>
<name>A0ABX5Y0M0_9BACT</name>
<dbReference type="InterPro" id="IPR036465">
    <property type="entry name" value="vWFA_dom_sf"/>
</dbReference>
<dbReference type="PANTHER" id="PTHR22550:SF5">
    <property type="entry name" value="LEUCINE ZIPPER PROTEIN 4"/>
    <property type="match status" value="1"/>
</dbReference>
<dbReference type="Pfam" id="PF13519">
    <property type="entry name" value="VWA_2"/>
    <property type="match status" value="1"/>
</dbReference>
<feature type="compositionally biased region" description="Basic and acidic residues" evidence="6">
    <location>
        <begin position="1280"/>
        <end position="1295"/>
    </location>
</feature>
<dbReference type="InterPro" id="IPR050768">
    <property type="entry name" value="UPF0353/GerABKA_families"/>
</dbReference>